<reference evidence="1 2" key="1">
    <citation type="journal article" date="2020" name="J. Appl. Phycol.">
        <title>Morphological changes and genome evolution in Raphidiopsis raciborskii CS-506 after 23 years in culture.</title>
        <authorList>
            <person name="Willis A."/>
            <person name="Bent S.J."/>
            <person name="Jameson I.D."/>
        </authorList>
    </citation>
    <scope>NUCLEOTIDE SEQUENCE [LARGE SCALE GENOMIC DNA]</scope>
    <source>
        <strain evidence="1 2">CS-506_A</strain>
    </source>
</reference>
<dbReference type="EMBL" id="VDFG01001366">
    <property type="protein sequence ID" value="MBA4467487.1"/>
    <property type="molecule type" value="Genomic_DNA"/>
</dbReference>
<accession>A0A838WSD4</accession>
<name>A0A838WSD4_9CYAN</name>
<organism evidence="1 2">
    <name type="scientific">Cylindrospermopsis raciborskii CS-506_A</name>
    <dbReference type="NCBI Taxonomy" id="2585140"/>
    <lineage>
        <taxon>Bacteria</taxon>
        <taxon>Bacillati</taxon>
        <taxon>Cyanobacteriota</taxon>
        <taxon>Cyanophyceae</taxon>
        <taxon>Nostocales</taxon>
        <taxon>Aphanizomenonaceae</taxon>
        <taxon>Cylindrospermopsis</taxon>
    </lineage>
</organism>
<dbReference type="AlphaFoldDB" id="A0A838WSD4"/>
<dbReference type="Proteomes" id="UP000538075">
    <property type="component" value="Unassembled WGS sequence"/>
</dbReference>
<proteinExistence type="predicted"/>
<dbReference type="InterPro" id="IPR048033">
    <property type="entry name" value="HetZ-rel_2"/>
</dbReference>
<evidence type="ECO:0000313" key="2">
    <source>
        <dbReference type="Proteomes" id="UP000538075"/>
    </source>
</evidence>
<evidence type="ECO:0000313" key="1">
    <source>
        <dbReference type="EMBL" id="MBA4467487.1"/>
    </source>
</evidence>
<comment type="caution">
    <text evidence="1">The sequence shown here is derived from an EMBL/GenBank/DDBJ whole genome shotgun (WGS) entry which is preliminary data.</text>
</comment>
<protein>
    <submittedName>
        <fullName evidence="1">HetZ-related protein 2</fullName>
    </submittedName>
</protein>
<dbReference type="NCBIfam" id="NF037965">
    <property type="entry name" value="HetZ_rel_2"/>
    <property type="match status" value="1"/>
</dbReference>
<gene>
    <name evidence="1" type="ORF">FHK98_20120</name>
</gene>
<sequence length="408" mass="47301">MVTISTYLFGIQTAFVNADLNGAANILGDFTMELSAANIAEYWRKRLAAESPENSDDARNSIMLWLLGSDLTRFAGFTPKELEIAQKAMEYRWRVLRQRYLGVGREQAYRNLMVRLASVTTIRNKIQTWVSLSRDRQRSVIDVLQEVIQEMLQSDSYMQQQMSLIADATGDKRLRDMLLFASLEEYCLRPVRNQPLLTHRFVNYLRRIQRGGLTQIPGKDVIRLVSDEILTEDTESNLNLLDDEAIAQYQEVQKVEEQQLLRQEVQEKFEEYLLEKLGETAVEWLRLYLEGKSQEEIAKKLNQPIKELYRLREKISYHAVKVFAIKDKPELVENWLSTSLEEDGLGLTPKQWEQLREKISPLGKEILDRRKGGDSLAGIGEKLEMKTHKVIGEWTKVYLVAQNLRAQN</sequence>